<dbReference type="Proteomes" id="UP000317730">
    <property type="component" value="Unassembled WGS sequence"/>
</dbReference>
<evidence type="ECO:0000313" key="2">
    <source>
        <dbReference type="EMBL" id="GEB86257.1"/>
    </source>
</evidence>
<accession>A0A4Y3TYJ1</accession>
<feature type="compositionally biased region" description="Polar residues" evidence="1">
    <location>
        <begin position="1"/>
        <end position="11"/>
    </location>
</feature>
<comment type="caution">
    <text evidence="2">The sequence shown here is derived from an EMBL/GenBank/DDBJ whole genome shotgun (WGS) entry which is preliminary data.</text>
</comment>
<proteinExistence type="predicted"/>
<dbReference type="AlphaFoldDB" id="A0A4Y3TYJ1"/>
<reference evidence="2 3" key="1">
    <citation type="submission" date="2019-06" db="EMBL/GenBank/DDBJ databases">
        <title>Whole genome shotgun sequence of Acetobacter peroxydans NBRC 13755.</title>
        <authorList>
            <person name="Hosoyama A."/>
            <person name="Uohara A."/>
            <person name="Ohji S."/>
            <person name="Ichikawa N."/>
        </authorList>
    </citation>
    <scope>NUCLEOTIDE SEQUENCE [LARGE SCALE GENOMIC DNA]</scope>
    <source>
        <strain evidence="2 3">NBRC 13755</strain>
    </source>
</reference>
<evidence type="ECO:0000313" key="3">
    <source>
        <dbReference type="Proteomes" id="UP000317730"/>
    </source>
</evidence>
<evidence type="ECO:0000256" key="1">
    <source>
        <dbReference type="SAM" id="MobiDB-lite"/>
    </source>
</evidence>
<sequence length="231" mass="25374">MSDVNNTVSKPRSSRKGNAPRKGDAAGSVSPTRARQFHETEQRMKALSAPTLAEVLRLAPDDDRMGKIRSGFGFDGGDPDELTGQGDSLIREQYEALRPILVSHYRGEEDFRGLKMHLDRIVDALVRSAYGAANFFESRRQIAKDAKDAWKNEHRDEDRMGIDGGENRSDLLVRIAAEHGAKAYALACIATGACAAYAELMGEAWEPYQPRANRRALSEEAVAALEDAIGI</sequence>
<protein>
    <submittedName>
        <fullName evidence="2">Uncharacterized protein</fullName>
    </submittedName>
</protein>
<organism evidence="2 3">
    <name type="scientific">Acetobacter peroxydans</name>
    <dbReference type="NCBI Taxonomy" id="104098"/>
    <lineage>
        <taxon>Bacteria</taxon>
        <taxon>Pseudomonadati</taxon>
        <taxon>Pseudomonadota</taxon>
        <taxon>Alphaproteobacteria</taxon>
        <taxon>Acetobacterales</taxon>
        <taxon>Acetobacteraceae</taxon>
        <taxon>Acetobacter</taxon>
    </lineage>
</organism>
<keyword evidence="3" id="KW-1185">Reference proteome</keyword>
<gene>
    <name evidence="2" type="ORF">APE01nite_20540</name>
</gene>
<name>A0A4Y3TYJ1_9PROT</name>
<dbReference type="RefSeq" id="WP_173556710.1">
    <property type="nucleotide sequence ID" value="NZ_BAPL01000002.1"/>
</dbReference>
<feature type="region of interest" description="Disordered" evidence="1">
    <location>
        <begin position="1"/>
        <end position="46"/>
    </location>
</feature>
<dbReference type="EMBL" id="BJMV01000011">
    <property type="protein sequence ID" value="GEB86257.1"/>
    <property type="molecule type" value="Genomic_DNA"/>
</dbReference>